<proteinExistence type="inferred from homology"/>
<evidence type="ECO:0000313" key="5">
    <source>
        <dbReference type="EMBL" id="GEL21447.1"/>
    </source>
</evidence>
<protein>
    <recommendedName>
        <fullName evidence="4">Type 1 encapsulin shell protein</fullName>
    </recommendedName>
</protein>
<dbReference type="RefSeq" id="WP_147102120.1">
    <property type="nucleotide sequence ID" value="NZ_BJVJ01000002.1"/>
</dbReference>
<comment type="similarity">
    <text evidence="2">Belongs to the encapsulin family. Family 1 subfamily.</text>
</comment>
<comment type="subcellular location">
    <subcellularLocation>
        <location evidence="1">Encapsulin nanocompartment</location>
    </subcellularLocation>
</comment>
<dbReference type="PANTHER" id="PTHR37165:SF1">
    <property type="entry name" value="TYPE 1 ENCAPSULIN SHELL PROTEIN"/>
    <property type="match status" value="1"/>
</dbReference>
<evidence type="ECO:0000256" key="3">
    <source>
        <dbReference type="ARBA" id="ARBA00033787"/>
    </source>
</evidence>
<dbReference type="OrthoDB" id="2922at2"/>
<sequence>MTTPADHLLRGLAPIPAEAWTQIDDEARERLTPLLAGRRIVDFAGPGGWFHSATSLGRTEDLLAPPEGVSPDGVRTRRRRVLPLAEVRVPFTVARAEIDDIQRGAADPEFDDLARAARVAAEIENRAILHGWAAAGIEGLSAVAPYPAMTLGTDCNAYPGIVARAVDTLRRNGIEGPYSLIIGPEGYTRIVETAEHGGYLLFDHLARILGGSIVWAPGTEGAIVASTRGGDFRLDVGQDLSIGYSHHDADTVHLYLEESFSFRVVEPDAALALS</sequence>
<evidence type="ECO:0000313" key="6">
    <source>
        <dbReference type="Proteomes" id="UP000321685"/>
    </source>
</evidence>
<dbReference type="Pfam" id="PF04454">
    <property type="entry name" value="Linocin_M18"/>
    <property type="match status" value="1"/>
</dbReference>
<keyword evidence="6" id="KW-1185">Reference proteome</keyword>
<keyword evidence="3" id="KW-1284">Encapsulin nanocompartment</keyword>
<accession>A0A511DA29</accession>
<dbReference type="Gene3D" id="3.30.2320.10">
    <property type="entry name" value="hypothetical protein PF0899 domain"/>
    <property type="match status" value="1"/>
</dbReference>
<reference evidence="5 6" key="1">
    <citation type="submission" date="2019-07" db="EMBL/GenBank/DDBJ databases">
        <title>Whole genome shotgun sequence of Pseudonocardia sulfidoxydans NBRC 16205.</title>
        <authorList>
            <person name="Hosoyama A."/>
            <person name="Uohara A."/>
            <person name="Ohji S."/>
            <person name="Ichikawa N."/>
        </authorList>
    </citation>
    <scope>NUCLEOTIDE SEQUENCE [LARGE SCALE GENOMIC DNA]</scope>
    <source>
        <strain evidence="5 6">NBRC 16205</strain>
    </source>
</reference>
<dbReference type="AlphaFoldDB" id="A0A511DA29"/>
<dbReference type="InterPro" id="IPR051429">
    <property type="entry name" value="Encapsulin_nc"/>
</dbReference>
<evidence type="ECO:0000256" key="4">
    <source>
        <dbReference type="ARBA" id="ARBA00050023"/>
    </source>
</evidence>
<dbReference type="NCBIfam" id="NF041155">
    <property type="entry name" value="encap_f1"/>
    <property type="match status" value="1"/>
</dbReference>
<dbReference type="EMBL" id="BJVJ01000002">
    <property type="protein sequence ID" value="GEL21447.1"/>
    <property type="molecule type" value="Genomic_DNA"/>
</dbReference>
<dbReference type="GO" id="GO:0140737">
    <property type="term" value="C:encapsulin nanocompartment"/>
    <property type="evidence" value="ECO:0007669"/>
    <property type="project" value="UniProtKB-SubCell"/>
</dbReference>
<evidence type="ECO:0000256" key="2">
    <source>
        <dbReference type="ARBA" id="ARBA00033743"/>
    </source>
</evidence>
<dbReference type="PIRSF" id="PIRSF019254">
    <property type="entry name" value="CFP29"/>
    <property type="match status" value="1"/>
</dbReference>
<evidence type="ECO:0000256" key="1">
    <source>
        <dbReference type="ARBA" id="ARBA00033738"/>
    </source>
</evidence>
<comment type="caution">
    <text evidence="5">The sequence shown here is derived from an EMBL/GenBank/DDBJ whole genome shotgun (WGS) entry which is preliminary data.</text>
</comment>
<name>A0A511DA29_9PSEU</name>
<dbReference type="PANTHER" id="PTHR37165">
    <property type="entry name" value="PEPTIDASE U56 FAMILY"/>
    <property type="match status" value="1"/>
</dbReference>
<organism evidence="5 6">
    <name type="scientific">Pseudonocardia sulfidoxydans NBRC 16205</name>
    <dbReference type="NCBI Taxonomy" id="1223511"/>
    <lineage>
        <taxon>Bacteria</taxon>
        <taxon>Bacillati</taxon>
        <taxon>Actinomycetota</taxon>
        <taxon>Actinomycetes</taxon>
        <taxon>Pseudonocardiales</taxon>
        <taxon>Pseudonocardiaceae</taxon>
        <taxon>Pseudonocardia</taxon>
    </lineage>
</organism>
<dbReference type="Gene3D" id="3.30.2400.30">
    <property type="match status" value="1"/>
</dbReference>
<dbReference type="Proteomes" id="UP000321685">
    <property type="component" value="Unassembled WGS sequence"/>
</dbReference>
<dbReference type="InterPro" id="IPR007544">
    <property type="entry name" value="ENCAP"/>
</dbReference>
<gene>
    <name evidence="5" type="ORF">PSU4_04010</name>
</gene>